<dbReference type="PROSITE" id="PS50929">
    <property type="entry name" value="ABC_TM1F"/>
    <property type="match status" value="1"/>
</dbReference>
<evidence type="ECO:0000256" key="4">
    <source>
        <dbReference type="ARBA" id="ARBA00023136"/>
    </source>
</evidence>
<evidence type="ECO:0000259" key="6">
    <source>
        <dbReference type="PROSITE" id="PS50929"/>
    </source>
</evidence>
<dbReference type="GO" id="GO:0140359">
    <property type="term" value="F:ABC-type transporter activity"/>
    <property type="evidence" value="ECO:0007669"/>
    <property type="project" value="InterPro"/>
</dbReference>
<evidence type="ECO:0000313" key="7">
    <source>
        <dbReference type="EMBL" id="ENZ06651.1"/>
    </source>
</evidence>
<dbReference type="HOGENOM" id="CLU_166654_1_0_9"/>
<dbReference type="GeneID" id="89538456"/>
<dbReference type="InterPro" id="IPR036640">
    <property type="entry name" value="ABC1_TM_sf"/>
</dbReference>
<keyword evidence="4 5" id="KW-0472">Membrane</keyword>
<evidence type="ECO:0000256" key="5">
    <source>
        <dbReference type="SAM" id="Phobius"/>
    </source>
</evidence>
<dbReference type="EMBL" id="AGYR01000075">
    <property type="protein sequence ID" value="ENZ06651.1"/>
    <property type="molecule type" value="Genomic_DNA"/>
</dbReference>
<organism evidence="7 8">
    <name type="scientific">[Clostridium] clostridioforme 90A8</name>
    <dbReference type="NCBI Taxonomy" id="999408"/>
    <lineage>
        <taxon>Bacteria</taxon>
        <taxon>Bacillati</taxon>
        <taxon>Bacillota</taxon>
        <taxon>Clostridia</taxon>
        <taxon>Lachnospirales</taxon>
        <taxon>Lachnospiraceae</taxon>
        <taxon>Enterocloster</taxon>
    </lineage>
</organism>
<feature type="transmembrane region" description="Helical" evidence="5">
    <location>
        <begin position="48"/>
        <end position="75"/>
    </location>
</feature>
<comment type="subcellular location">
    <subcellularLocation>
        <location evidence="1">Cell membrane</location>
        <topology evidence="1">Multi-pass membrane protein</topology>
    </subcellularLocation>
</comment>
<keyword evidence="3 5" id="KW-1133">Transmembrane helix</keyword>
<dbReference type="InterPro" id="IPR011527">
    <property type="entry name" value="ABC1_TM_dom"/>
</dbReference>
<feature type="domain" description="ABC transmembrane type-1" evidence="6">
    <location>
        <begin position="11"/>
        <end position="119"/>
    </location>
</feature>
<keyword evidence="2 5" id="KW-0812">Transmembrane</keyword>
<protein>
    <recommendedName>
        <fullName evidence="6">ABC transmembrane type-1 domain-containing protein</fullName>
    </recommendedName>
</protein>
<reference evidence="7 8" key="1">
    <citation type="submission" date="2013-01" db="EMBL/GenBank/DDBJ databases">
        <title>The Genome Sequence of Clostridium clostridioforme 90A8.</title>
        <authorList>
            <consortium name="The Broad Institute Genome Sequencing Platform"/>
            <person name="Earl A."/>
            <person name="Ward D."/>
            <person name="Feldgarden M."/>
            <person name="Gevers D."/>
            <person name="Courvalin P."/>
            <person name="Lambert T."/>
            <person name="Walker B."/>
            <person name="Young S.K."/>
            <person name="Zeng Q."/>
            <person name="Gargeya S."/>
            <person name="Fitzgerald M."/>
            <person name="Haas B."/>
            <person name="Abouelleil A."/>
            <person name="Alvarado L."/>
            <person name="Arachchi H.M."/>
            <person name="Berlin A.M."/>
            <person name="Chapman S.B."/>
            <person name="Dewar J."/>
            <person name="Goldberg J."/>
            <person name="Griggs A."/>
            <person name="Gujja S."/>
            <person name="Hansen M."/>
            <person name="Howarth C."/>
            <person name="Imamovic A."/>
            <person name="Larimer J."/>
            <person name="McCowan C."/>
            <person name="Murphy C."/>
            <person name="Neiman D."/>
            <person name="Pearson M."/>
            <person name="Priest M."/>
            <person name="Roberts A."/>
            <person name="Saif S."/>
            <person name="Shea T."/>
            <person name="Sisk P."/>
            <person name="Sykes S."/>
            <person name="Wortman J."/>
            <person name="Nusbaum C."/>
            <person name="Birren B."/>
        </authorList>
    </citation>
    <scope>NUCLEOTIDE SEQUENCE [LARGE SCALE GENOMIC DNA]</scope>
    <source>
        <strain evidence="7 8">90A8</strain>
    </source>
</reference>
<sequence>MLCRRLELLCVLVSVAAGVGATLGLPAYLSDIINRGIADKDMNYILHTGLIMLGIAVLGMVCNIITGFFASRIALGLGRNVRSRIFTKVEYFSQAEIDTFSTASLITRTNNDITQVQNC</sequence>
<dbReference type="PATRIC" id="fig|999408.3.peg.5855"/>
<gene>
    <name evidence="7" type="ORF">HMPREF1090_05454</name>
</gene>
<dbReference type="Gene3D" id="1.20.1560.10">
    <property type="entry name" value="ABC transporter type 1, transmembrane domain"/>
    <property type="match status" value="1"/>
</dbReference>
<accession>A0A0E2H2G5</accession>
<evidence type="ECO:0000256" key="1">
    <source>
        <dbReference type="ARBA" id="ARBA00004651"/>
    </source>
</evidence>
<dbReference type="RefSeq" id="WP_002587050.1">
    <property type="nucleotide sequence ID" value="NZ_KB850996.1"/>
</dbReference>
<dbReference type="GO" id="GO:0005524">
    <property type="term" value="F:ATP binding"/>
    <property type="evidence" value="ECO:0007669"/>
    <property type="project" value="InterPro"/>
</dbReference>
<dbReference type="Proteomes" id="UP000013085">
    <property type="component" value="Unassembled WGS sequence"/>
</dbReference>
<evidence type="ECO:0000256" key="3">
    <source>
        <dbReference type="ARBA" id="ARBA00022989"/>
    </source>
</evidence>
<evidence type="ECO:0000313" key="8">
    <source>
        <dbReference type="Proteomes" id="UP000013085"/>
    </source>
</evidence>
<dbReference type="GO" id="GO:0005886">
    <property type="term" value="C:plasma membrane"/>
    <property type="evidence" value="ECO:0007669"/>
    <property type="project" value="UniProtKB-SubCell"/>
</dbReference>
<dbReference type="SUPFAM" id="SSF90123">
    <property type="entry name" value="ABC transporter transmembrane region"/>
    <property type="match status" value="1"/>
</dbReference>
<dbReference type="Pfam" id="PF00664">
    <property type="entry name" value="ABC_membrane"/>
    <property type="match status" value="1"/>
</dbReference>
<dbReference type="AlphaFoldDB" id="A0A0E2H2G5"/>
<evidence type="ECO:0000256" key="2">
    <source>
        <dbReference type="ARBA" id="ARBA00022692"/>
    </source>
</evidence>
<comment type="caution">
    <text evidence="7">The sequence shown here is derived from an EMBL/GenBank/DDBJ whole genome shotgun (WGS) entry which is preliminary data.</text>
</comment>
<proteinExistence type="predicted"/>
<name>A0A0E2H2G5_9FIRM</name>